<dbReference type="RefSeq" id="XP_018298193.1">
    <property type="nucleotide sequence ID" value="XM_018429365.1"/>
</dbReference>
<protein>
    <recommendedName>
        <fullName evidence="10">Mitochondrial import inner membrane translocase subunit</fullName>
    </recommendedName>
</protein>
<keyword evidence="7 10" id="KW-0811">Translocation</keyword>
<organism evidence="12 13">
    <name type="scientific">Phycomyces blakesleeanus (strain ATCC 8743b / DSM 1359 / FGSC 10004 / NBRC 33097 / NRRL 1555)</name>
    <dbReference type="NCBI Taxonomy" id="763407"/>
    <lineage>
        <taxon>Eukaryota</taxon>
        <taxon>Fungi</taxon>
        <taxon>Fungi incertae sedis</taxon>
        <taxon>Mucoromycota</taxon>
        <taxon>Mucoromycotina</taxon>
        <taxon>Mucoromycetes</taxon>
        <taxon>Mucorales</taxon>
        <taxon>Phycomycetaceae</taxon>
        <taxon>Phycomyces</taxon>
    </lineage>
</organism>
<dbReference type="InterPro" id="IPR035427">
    <property type="entry name" value="Tim10-like_dom_sf"/>
</dbReference>
<evidence type="ECO:0000313" key="12">
    <source>
        <dbReference type="EMBL" id="OAD80153.1"/>
    </source>
</evidence>
<proteinExistence type="inferred from homology"/>
<evidence type="ECO:0000256" key="2">
    <source>
        <dbReference type="ARBA" id="ARBA00022448"/>
    </source>
</evidence>
<evidence type="ECO:0000313" key="13">
    <source>
        <dbReference type="Proteomes" id="UP000077315"/>
    </source>
</evidence>
<dbReference type="STRING" id="763407.A0A162V5L9"/>
<comment type="domain">
    <text evidence="10">The twin CX3C motif contains 4 conserved Cys residues that form 2 disulfide bonds in the mitochondrial intermembrane space.</text>
</comment>
<keyword evidence="3" id="KW-0479">Metal-binding</keyword>
<keyword evidence="4 10" id="KW-0999">Mitochondrion inner membrane</keyword>
<dbReference type="Gene3D" id="1.10.287.810">
    <property type="entry name" value="Mitochondrial import inner membrane translocase subunit tim13 like domains"/>
    <property type="match status" value="1"/>
</dbReference>
<dbReference type="FunCoup" id="A0A162V5L9">
    <property type="interactions" value="411"/>
</dbReference>
<evidence type="ECO:0000256" key="1">
    <source>
        <dbReference type="ARBA" id="ARBA00006720"/>
    </source>
</evidence>
<evidence type="ECO:0000256" key="5">
    <source>
        <dbReference type="ARBA" id="ARBA00022833"/>
    </source>
</evidence>
<keyword evidence="4 10" id="KW-0472">Membrane</keyword>
<keyword evidence="10" id="KW-0143">Chaperone</keyword>
<reference evidence="13" key="1">
    <citation type="submission" date="2015-06" db="EMBL/GenBank/DDBJ databases">
        <title>Expansion of signal transduction pathways in fungi by whole-genome duplication.</title>
        <authorList>
            <consortium name="DOE Joint Genome Institute"/>
            <person name="Corrochano L.M."/>
            <person name="Kuo A."/>
            <person name="Marcet-Houben M."/>
            <person name="Polaino S."/>
            <person name="Salamov A."/>
            <person name="Villalobos J.M."/>
            <person name="Alvarez M.I."/>
            <person name="Avalos J."/>
            <person name="Benito E.P."/>
            <person name="Benoit I."/>
            <person name="Burger G."/>
            <person name="Camino L.P."/>
            <person name="Canovas D."/>
            <person name="Cerda-Olmedo E."/>
            <person name="Cheng J.-F."/>
            <person name="Dominguez A."/>
            <person name="Elias M."/>
            <person name="Eslava A.P."/>
            <person name="Glaser F."/>
            <person name="Grimwood J."/>
            <person name="Gutierrez G."/>
            <person name="Heitman J."/>
            <person name="Henrissat B."/>
            <person name="Iturriaga E.A."/>
            <person name="Lang B.F."/>
            <person name="Lavin J.L."/>
            <person name="Lee S."/>
            <person name="Li W."/>
            <person name="Lindquist E."/>
            <person name="Lopez-Garcia S."/>
            <person name="Luque E.M."/>
            <person name="Marcos A.T."/>
            <person name="Martin J."/>
            <person name="McCluskey K."/>
            <person name="Medina H.R."/>
            <person name="Miralles-Duran A."/>
            <person name="Miyazaki A."/>
            <person name="Munoz-Torres E."/>
            <person name="Oguiza J.A."/>
            <person name="Ohm R."/>
            <person name="Olmedo M."/>
            <person name="Orejas M."/>
            <person name="Ortiz-Castellanos L."/>
            <person name="Pisabarro A.G."/>
            <person name="Rodriguez-Romero J."/>
            <person name="Ruiz-Herrera J."/>
            <person name="Ruiz-Vazquez R."/>
            <person name="Sanz C."/>
            <person name="Schackwitz W."/>
            <person name="Schmutz J."/>
            <person name="Shahriari M."/>
            <person name="Shelest E."/>
            <person name="Silva-Franco F."/>
            <person name="Soanes D."/>
            <person name="Syed K."/>
            <person name="Tagua V.G."/>
            <person name="Talbot N.J."/>
            <person name="Thon M."/>
            <person name="De vries R.P."/>
            <person name="Wiebenga A."/>
            <person name="Yadav J.S."/>
            <person name="Braun E.L."/>
            <person name="Baker S."/>
            <person name="Garre V."/>
            <person name="Horwitz B."/>
            <person name="Torres-Martinez S."/>
            <person name="Idnurm A."/>
            <person name="Herrera-Estrella A."/>
            <person name="Gabaldon T."/>
            <person name="Grigoriev I.V."/>
        </authorList>
    </citation>
    <scope>NUCLEOTIDE SEQUENCE [LARGE SCALE GENOMIC DNA]</scope>
    <source>
        <strain evidence="13">NRRL 1555(-)</strain>
    </source>
</reference>
<comment type="similarity">
    <text evidence="1 10">Belongs to the small Tim family.</text>
</comment>
<accession>A0A162V5L9</accession>
<dbReference type="Pfam" id="PF02953">
    <property type="entry name" value="zf-Tim10_DDP"/>
    <property type="match status" value="1"/>
</dbReference>
<dbReference type="InterPro" id="IPR004217">
    <property type="entry name" value="Tim10-like"/>
</dbReference>
<evidence type="ECO:0000256" key="8">
    <source>
        <dbReference type="ARBA" id="ARBA00023128"/>
    </source>
</evidence>
<keyword evidence="13" id="KW-1185">Reference proteome</keyword>
<gene>
    <name evidence="12" type="ORF">PHYBLDRAFT_130473</name>
</gene>
<keyword evidence="6 10" id="KW-0653">Protein transport</keyword>
<dbReference type="PANTHER" id="PTHR11038">
    <property type="entry name" value="MITOCHONDRIAL IMPORT INNER MEMBRANE TRANSLOCASE SUBUNIT TIM10"/>
    <property type="match status" value="1"/>
</dbReference>
<dbReference type="SUPFAM" id="SSF144122">
    <property type="entry name" value="Tim10-like"/>
    <property type="match status" value="1"/>
</dbReference>
<dbReference type="AlphaFoldDB" id="A0A162V5L9"/>
<dbReference type="InParanoid" id="A0A162V5L9"/>
<evidence type="ECO:0000256" key="7">
    <source>
        <dbReference type="ARBA" id="ARBA00023010"/>
    </source>
</evidence>
<comment type="subunit">
    <text evidence="10">Heterohexamer.</text>
</comment>
<evidence type="ECO:0000256" key="9">
    <source>
        <dbReference type="ARBA" id="ARBA00023157"/>
    </source>
</evidence>
<dbReference type="PANTHER" id="PTHR11038:SF16">
    <property type="entry name" value="MITOCHONDRIAL IMPORT INNER MEMBRANE TRANSLOCASE SUBUNIT TIM10"/>
    <property type="match status" value="1"/>
</dbReference>
<keyword evidence="9 10" id="KW-1015">Disulfide bond</keyword>
<evidence type="ECO:0000256" key="10">
    <source>
        <dbReference type="RuleBase" id="RU367043"/>
    </source>
</evidence>
<comment type="function">
    <text evidence="10">Mitochondrial intermembrane chaperone that participates in the import and insertion of some multi-pass transmembrane proteins into the mitochondrial inner membrane. Also required for the transfer of beta-barrel precursors from the TOM complex to the sorting and assembly machinery (SAM complex) of the outer membrane. Acts as a chaperone-like protein that protects the hydrophobic precursors from aggregation and guide them through the mitochondrial intermembrane space.</text>
</comment>
<dbReference type="GO" id="GO:0045039">
    <property type="term" value="P:protein insertion into mitochondrial inner membrane"/>
    <property type="evidence" value="ECO:0007669"/>
    <property type="project" value="TreeGrafter"/>
</dbReference>
<evidence type="ECO:0000256" key="6">
    <source>
        <dbReference type="ARBA" id="ARBA00022927"/>
    </source>
</evidence>
<keyword evidence="2 10" id="KW-0813">Transport</keyword>
<evidence type="ECO:0000256" key="4">
    <source>
        <dbReference type="ARBA" id="ARBA00022792"/>
    </source>
</evidence>
<feature type="domain" description="Tim10-like" evidence="11">
    <location>
        <begin position="19"/>
        <end position="82"/>
    </location>
</feature>
<dbReference type="VEuPathDB" id="FungiDB:PHYBLDRAFT_130473"/>
<comment type="subcellular location">
    <subcellularLocation>
        <location evidence="10">Mitochondrion inner membrane</location>
        <topology evidence="10">Peripheral membrane protein</topology>
        <orientation evidence="10">Intermembrane side</orientation>
    </subcellularLocation>
</comment>
<evidence type="ECO:0000259" key="11">
    <source>
        <dbReference type="Pfam" id="PF02953"/>
    </source>
</evidence>
<dbReference type="GO" id="GO:0046872">
    <property type="term" value="F:metal ion binding"/>
    <property type="evidence" value="ECO:0007669"/>
    <property type="project" value="UniProtKB-KW"/>
</dbReference>
<dbReference type="GO" id="GO:0005743">
    <property type="term" value="C:mitochondrial inner membrane"/>
    <property type="evidence" value="ECO:0007669"/>
    <property type="project" value="UniProtKB-SubCell"/>
</dbReference>
<name>A0A162V5L9_PHYB8</name>
<dbReference type="OrthoDB" id="274922at2759"/>
<keyword evidence="5" id="KW-0862">Zinc</keyword>
<dbReference type="GO" id="GO:0015031">
    <property type="term" value="P:protein transport"/>
    <property type="evidence" value="ECO:0007669"/>
    <property type="project" value="UniProtKB-KW"/>
</dbReference>
<dbReference type="GeneID" id="28990271"/>
<keyword evidence="8 10" id="KW-0496">Mitochondrion</keyword>
<evidence type="ECO:0000256" key="3">
    <source>
        <dbReference type="ARBA" id="ARBA00022723"/>
    </source>
</evidence>
<sequence length="86" mass="9683">MSFFGGNSQPQQAINPQNMMMAEQELEMVTDLFNRITESCYSKCIVTKYEQGELNQPEGACIDTCVAKFFQVNSMVGEKMQKIGQS</sequence>
<dbReference type="Proteomes" id="UP000077315">
    <property type="component" value="Unassembled WGS sequence"/>
</dbReference>
<dbReference type="EMBL" id="KV440972">
    <property type="protein sequence ID" value="OAD80153.1"/>
    <property type="molecule type" value="Genomic_DNA"/>
</dbReference>